<evidence type="ECO:0000313" key="3">
    <source>
        <dbReference type="EMBL" id="CAG9806647.1"/>
    </source>
</evidence>
<feature type="compositionally biased region" description="Polar residues" evidence="1">
    <location>
        <begin position="148"/>
        <end position="169"/>
    </location>
</feature>
<organism evidence="3 4">
    <name type="scientific">Chironomus riparius</name>
    <dbReference type="NCBI Taxonomy" id="315576"/>
    <lineage>
        <taxon>Eukaryota</taxon>
        <taxon>Metazoa</taxon>
        <taxon>Ecdysozoa</taxon>
        <taxon>Arthropoda</taxon>
        <taxon>Hexapoda</taxon>
        <taxon>Insecta</taxon>
        <taxon>Pterygota</taxon>
        <taxon>Neoptera</taxon>
        <taxon>Endopterygota</taxon>
        <taxon>Diptera</taxon>
        <taxon>Nematocera</taxon>
        <taxon>Chironomoidea</taxon>
        <taxon>Chironomidae</taxon>
        <taxon>Chironominae</taxon>
        <taxon>Chironomus</taxon>
    </lineage>
</organism>
<feature type="region of interest" description="Disordered" evidence="1">
    <location>
        <begin position="147"/>
        <end position="226"/>
    </location>
</feature>
<keyword evidence="4" id="KW-1185">Reference proteome</keyword>
<sequence>MSFQNSYSNKNEGDYYYGSEIAIGFAFLILMSLICMCCDFEEPPDVYLERVLQERRDRLASSTSRTPYTRLEEVTTDLNKNNSTASKTQTEVSRILSKDRVNRYSGHEFGHSTPRQISHPASTSVDIAAQRSSSFSAYDTAKRLPEVHSSTKSFHQIARPTSLNISAPNSPHRVSRKNSPSRHTRASSFYRPKSTAHYLERRSSHPPHSSAPNTLMPTSPDQPRRLSHTQRYVEHTSNDFSSRPVVPIRATSRSPPCIDVPPSYVYPTQPYAPAITISSQDLDDLESYGWRSDYY</sequence>
<accession>A0A9N9WV63</accession>
<feature type="compositionally biased region" description="Polar residues" evidence="1">
    <location>
        <begin position="211"/>
        <end position="221"/>
    </location>
</feature>
<dbReference type="AlphaFoldDB" id="A0A9N9WV63"/>
<feature type="compositionally biased region" description="Basic residues" evidence="1">
    <location>
        <begin position="173"/>
        <end position="185"/>
    </location>
</feature>
<reference evidence="3" key="1">
    <citation type="submission" date="2022-01" db="EMBL/GenBank/DDBJ databases">
        <authorList>
            <person name="King R."/>
        </authorList>
    </citation>
    <scope>NUCLEOTIDE SEQUENCE</scope>
</reference>
<protein>
    <submittedName>
        <fullName evidence="3">Uncharacterized protein</fullName>
    </submittedName>
</protein>
<evidence type="ECO:0000256" key="1">
    <source>
        <dbReference type="SAM" id="MobiDB-lite"/>
    </source>
</evidence>
<evidence type="ECO:0000256" key="2">
    <source>
        <dbReference type="SAM" id="Phobius"/>
    </source>
</evidence>
<reference evidence="3" key="2">
    <citation type="submission" date="2022-10" db="EMBL/GenBank/DDBJ databases">
        <authorList>
            <consortium name="ENA_rothamsted_submissions"/>
            <consortium name="culmorum"/>
            <person name="King R."/>
        </authorList>
    </citation>
    <scope>NUCLEOTIDE SEQUENCE</scope>
</reference>
<dbReference type="Proteomes" id="UP001153620">
    <property type="component" value="Chromosome 3"/>
</dbReference>
<keyword evidence="2" id="KW-0812">Transmembrane</keyword>
<name>A0A9N9WV63_9DIPT</name>
<dbReference type="EMBL" id="OU895879">
    <property type="protein sequence ID" value="CAG9806647.1"/>
    <property type="molecule type" value="Genomic_DNA"/>
</dbReference>
<proteinExistence type="predicted"/>
<keyword evidence="2" id="KW-1133">Transmembrane helix</keyword>
<evidence type="ECO:0000313" key="4">
    <source>
        <dbReference type="Proteomes" id="UP001153620"/>
    </source>
</evidence>
<keyword evidence="2" id="KW-0472">Membrane</keyword>
<feature type="transmembrane region" description="Helical" evidence="2">
    <location>
        <begin position="15"/>
        <end position="40"/>
    </location>
</feature>
<gene>
    <name evidence="3" type="ORF">CHIRRI_LOCUS9502</name>
</gene>